<dbReference type="InterPro" id="IPR001788">
    <property type="entry name" value="RNA-dep_RNA_pol_alsuvir"/>
</dbReference>
<dbReference type="SUPFAM" id="SSF56672">
    <property type="entry name" value="DNA/RNA polymerases"/>
    <property type="match status" value="1"/>
</dbReference>
<feature type="domain" description="RdRp catalytic" evidence="5">
    <location>
        <begin position="249"/>
        <end position="362"/>
    </location>
</feature>
<proteinExistence type="predicted"/>
<dbReference type="EMBL" id="MH206615">
    <property type="protein sequence ID" value="AZB50207.1"/>
    <property type="molecule type" value="Genomic_RNA"/>
</dbReference>
<evidence type="ECO:0000256" key="3">
    <source>
        <dbReference type="ARBA" id="ARBA00022695"/>
    </source>
</evidence>
<dbReference type="PROSITE" id="PS50507">
    <property type="entry name" value="RDRP_SSRNA_POS"/>
    <property type="match status" value="1"/>
</dbReference>
<reference evidence="6" key="1">
    <citation type="journal article" date="2018" name="Virus Genes">
        <title>Air potato (Dioscorea bulbifera) plants displaying virus-like symptoms are co-infected with a novel potyvirus and a novel ampelovirus.</title>
        <authorList>
            <person name="Dey K.K."/>
            <person name="Sugikawa J."/>
            <person name="Kerr C."/>
            <person name="Melzer M.J."/>
        </authorList>
    </citation>
    <scope>NUCLEOTIDE SEQUENCE [LARGE SCALE GENOMIC DNA]</scope>
    <source>
        <strain evidence="6">APV1-FL</strain>
    </source>
</reference>
<keyword evidence="2" id="KW-0808">Transferase</keyword>
<sequence>MKSHLEVVNVMFDHYQINGLPFSMKWVEDLFQFSDFSTVVDNVTITECQKTPKAYKIKSLVPLVNSLRPSPRPQSLISNLYVFETRNYNADRGVQNYYRPPVVKELVDTFFSTYIDAGRMCEMIGDIRVVNSVSLEEWLDSRPAMGKSGLLNDLTKDPYYQDSLNHFKYMIKSDLKSKLDYTARENLASGQNIVYHERRICALFSSVFQDLVRVLKFVLADKFLLYHGVNLDEFAQAMTNKMTFPLASCYCGEVDISKYDKSQNQMTKEVELEIYRRLGMHPDLVDLWACSDFSSRVGSMKEGILLDIGAQRRTGTATTWIGNTLINMTLLAAAGDVKNFDIAAFSGDDSLLLSRERIELDSFVYEYHFGFDVKFYGQATPYFCSKFLIPVNGRVVFVPDALKLFVNLGAEWDCDKNEMFEKFKSFVDLTKDLVDNSVVEILAVYIEEKYGSNPWVFPSLCCINSLRSNFAQFMRCWRLCQKLLLKDRELGDVAEDIDEGG</sequence>
<evidence type="ECO:0000259" key="5">
    <source>
        <dbReference type="PROSITE" id="PS50507"/>
    </source>
</evidence>
<name>A0A3G6V9C2_9CLOS</name>
<evidence type="ECO:0000256" key="2">
    <source>
        <dbReference type="ARBA" id="ARBA00022679"/>
    </source>
</evidence>
<dbReference type="GO" id="GO:0006351">
    <property type="term" value="P:DNA-templated transcription"/>
    <property type="evidence" value="ECO:0007669"/>
    <property type="project" value="InterPro"/>
</dbReference>
<dbReference type="Pfam" id="PF00978">
    <property type="entry name" value="RdRP_2"/>
    <property type="match status" value="1"/>
</dbReference>
<dbReference type="GO" id="GO:0003723">
    <property type="term" value="F:RNA binding"/>
    <property type="evidence" value="ECO:0007669"/>
    <property type="project" value="InterPro"/>
</dbReference>
<dbReference type="RefSeq" id="YP_010085053.1">
    <property type="nucleotide sequence ID" value="NC_055177.1"/>
</dbReference>
<dbReference type="InterPro" id="IPR043502">
    <property type="entry name" value="DNA/RNA_pol_sf"/>
</dbReference>
<evidence type="ECO:0000313" key="6">
    <source>
        <dbReference type="EMBL" id="AZB50207.1"/>
    </source>
</evidence>
<dbReference type="Proteomes" id="UP000297067">
    <property type="component" value="Segment"/>
</dbReference>
<reference evidence="6" key="2">
    <citation type="submission" date="2018-04" db="EMBL/GenBank/DDBJ databases">
        <authorList>
            <person name="Melzer M."/>
        </authorList>
    </citation>
    <scope>NUCLEOTIDE SEQUENCE</scope>
    <source>
        <strain evidence="6">APV1-FL</strain>
    </source>
</reference>
<organism evidence="6">
    <name type="scientific">Air potato virus 1</name>
    <dbReference type="NCBI Taxonomy" id="2491018"/>
    <lineage>
        <taxon>Viruses</taxon>
        <taxon>Riboviria</taxon>
        <taxon>Orthornavirae</taxon>
        <taxon>Kitrinoviricota</taxon>
        <taxon>Alsuviricetes</taxon>
        <taxon>Martellivirales</taxon>
        <taxon>Closteroviridae</taxon>
        <taxon>Ampelovirus</taxon>
        <taxon>Ampelovirus bulbiferae</taxon>
    </lineage>
</organism>
<keyword evidence="7" id="KW-1185">Reference proteome</keyword>
<keyword evidence="1" id="KW-0696">RNA-directed RNA polymerase</keyword>
<accession>A0A3G6V9C2</accession>
<evidence type="ECO:0000256" key="1">
    <source>
        <dbReference type="ARBA" id="ARBA00022484"/>
    </source>
</evidence>
<protein>
    <submittedName>
        <fullName evidence="6">ORF1b</fullName>
    </submittedName>
</protein>
<dbReference type="InterPro" id="IPR007094">
    <property type="entry name" value="RNA-dir_pol_PSvirus"/>
</dbReference>
<dbReference type="GeneID" id="65100084"/>
<dbReference type="KEGG" id="vg:65100084"/>
<keyword evidence="4" id="KW-0693">Viral RNA replication</keyword>
<dbReference type="GO" id="GO:0003968">
    <property type="term" value="F:RNA-directed RNA polymerase activity"/>
    <property type="evidence" value="ECO:0007669"/>
    <property type="project" value="UniProtKB-KW"/>
</dbReference>
<keyword evidence="3" id="KW-0548">Nucleotidyltransferase</keyword>
<evidence type="ECO:0000256" key="4">
    <source>
        <dbReference type="ARBA" id="ARBA00022953"/>
    </source>
</evidence>
<evidence type="ECO:0000313" key="7">
    <source>
        <dbReference type="Proteomes" id="UP000297067"/>
    </source>
</evidence>
<dbReference type="GO" id="GO:0039694">
    <property type="term" value="P:viral RNA genome replication"/>
    <property type="evidence" value="ECO:0007669"/>
    <property type="project" value="InterPro"/>
</dbReference>